<proteinExistence type="predicted"/>
<accession>A0ABT0HI64</accession>
<evidence type="ECO:0000256" key="1">
    <source>
        <dbReference type="SAM" id="Phobius"/>
    </source>
</evidence>
<feature type="transmembrane region" description="Helical" evidence="1">
    <location>
        <begin position="6"/>
        <end position="24"/>
    </location>
</feature>
<name>A0ABT0HI64_9BACT</name>
<keyword evidence="4" id="KW-1185">Reference proteome</keyword>
<sequence length="592" mass="69084">METLRYVLLANGLLCLVSIAFYVLLRRETFFEANRIALWLGLLSALILPLVQLPDWRPQPVRKVMQKTAQVIIPTVLPDRPPTQPEVTITFPNGHTYRALTTQDTSFTWSWQVGLVAIYLFGTLCLFVRFGFRLRSLVQLIRQAKHEIYEDFTLVRSEQTTSPFSFFNWVVLNPDQHAPDELEQILRHERVHVRSWHSVDMLCTELVCVVFWFNPAAYLFRYLLQQTLEYSADRIVLAEGIDSRTYQYNLVKVSLLTQQPVFTNQFSGPTLHQRIAMINKQRSNVLDYGRYVFWFMLMGVMMMACQHIQSEEDKPATKTTFPFPITNATRALAAQLDQPNMPWFRQATLEINNPPIVDILNGKKVIRYSGISYPRILCLRNNHLAFKLQPGEQVKLFINGQAKPDQALSSLTFEEIGDLFLYQKWEDAKEADQFPETYRLFISTTHKTPETDQAKYLLRSKWKQYMQAMAVSDYPLGTSHFFSMNQVLEATFFSNKQAFVKRTKDDHLMLYDDYATDIDIYINGIPARPKNLEGVHVREVDKLYTGERSFEKWTTDNPERKPRFVLYLQTAPKRAKRDSSYYVFSPFYSGDF</sequence>
<dbReference type="EMBL" id="JALPRF010000001">
    <property type="protein sequence ID" value="MCK8491844.1"/>
    <property type="molecule type" value="Genomic_DNA"/>
</dbReference>
<dbReference type="PANTHER" id="PTHR34978:SF3">
    <property type="entry name" value="SLR0241 PROTEIN"/>
    <property type="match status" value="1"/>
</dbReference>
<evidence type="ECO:0000313" key="4">
    <source>
        <dbReference type="Proteomes" id="UP001202180"/>
    </source>
</evidence>
<organism evidence="3 4">
    <name type="scientific">Spirosoma liriopis</name>
    <dbReference type="NCBI Taxonomy" id="2937440"/>
    <lineage>
        <taxon>Bacteria</taxon>
        <taxon>Pseudomonadati</taxon>
        <taxon>Bacteroidota</taxon>
        <taxon>Cytophagia</taxon>
        <taxon>Cytophagales</taxon>
        <taxon>Cytophagaceae</taxon>
        <taxon>Spirosoma</taxon>
    </lineage>
</organism>
<keyword evidence="1" id="KW-0812">Transmembrane</keyword>
<evidence type="ECO:0000259" key="2">
    <source>
        <dbReference type="Pfam" id="PF05569"/>
    </source>
</evidence>
<gene>
    <name evidence="3" type="ORF">M0L20_08290</name>
</gene>
<keyword evidence="1" id="KW-1133">Transmembrane helix</keyword>
<comment type="caution">
    <text evidence="3">The sequence shown here is derived from an EMBL/GenBank/DDBJ whole genome shotgun (WGS) entry which is preliminary data.</text>
</comment>
<dbReference type="Proteomes" id="UP001202180">
    <property type="component" value="Unassembled WGS sequence"/>
</dbReference>
<protein>
    <submittedName>
        <fullName evidence="3">M56 family metallopeptidase</fullName>
    </submittedName>
</protein>
<evidence type="ECO:0000313" key="3">
    <source>
        <dbReference type="EMBL" id="MCK8491844.1"/>
    </source>
</evidence>
<dbReference type="CDD" id="cd07341">
    <property type="entry name" value="M56_BlaR1_MecR1_like"/>
    <property type="match status" value="1"/>
</dbReference>
<feature type="domain" description="Peptidase M56" evidence="2">
    <location>
        <begin position="29"/>
        <end position="278"/>
    </location>
</feature>
<dbReference type="Pfam" id="PF05569">
    <property type="entry name" value="Peptidase_M56"/>
    <property type="match status" value="1"/>
</dbReference>
<keyword evidence="1" id="KW-0472">Membrane</keyword>
<dbReference type="RefSeq" id="WP_248476444.1">
    <property type="nucleotide sequence ID" value="NZ_JALPRF010000001.1"/>
</dbReference>
<feature type="transmembrane region" description="Helical" evidence="1">
    <location>
        <begin position="109"/>
        <end position="132"/>
    </location>
</feature>
<dbReference type="InterPro" id="IPR008756">
    <property type="entry name" value="Peptidase_M56"/>
</dbReference>
<dbReference type="InterPro" id="IPR052173">
    <property type="entry name" value="Beta-lactam_resp_regulator"/>
</dbReference>
<feature type="transmembrane region" description="Helical" evidence="1">
    <location>
        <begin position="36"/>
        <end position="53"/>
    </location>
</feature>
<dbReference type="PANTHER" id="PTHR34978">
    <property type="entry name" value="POSSIBLE SENSOR-TRANSDUCER PROTEIN BLAR"/>
    <property type="match status" value="1"/>
</dbReference>
<reference evidence="3 4" key="1">
    <citation type="submission" date="2022-04" db="EMBL/GenBank/DDBJ databases">
        <title>Spirosoma sp. strain RP8 genome sequencing and assembly.</title>
        <authorList>
            <person name="Jung Y."/>
        </authorList>
    </citation>
    <scope>NUCLEOTIDE SEQUENCE [LARGE SCALE GENOMIC DNA]</scope>
    <source>
        <strain evidence="3 4">RP8</strain>
    </source>
</reference>